<gene>
    <name evidence="2" type="primary">manZ_6</name>
    <name evidence="3" type="ORF">DXC39_28135</name>
    <name evidence="2" type="ORF">ERS852407_05704</name>
</gene>
<dbReference type="GO" id="GO:0005886">
    <property type="term" value="C:plasma membrane"/>
    <property type="evidence" value="ECO:0007669"/>
    <property type="project" value="TreeGrafter"/>
</dbReference>
<reference evidence="2 4" key="1">
    <citation type="submission" date="2015-09" db="EMBL/GenBank/DDBJ databases">
        <authorList>
            <consortium name="Pathogen Informatics"/>
        </authorList>
    </citation>
    <scope>NUCLEOTIDE SEQUENCE [LARGE SCALE GENOMIC DNA]</scope>
    <source>
        <strain evidence="2 4">2789STDY5608850</strain>
    </source>
</reference>
<proteinExistence type="predicted"/>
<sequence length="278" mass="30172">MTTSNSNNEKDRMFSKQDIRKMCFRSLTGGFSVNWDRLVHKTFTFMIAPFLKKIYADDKDAYIQSLKRNMEFFNITPQFHSFMGGLTIAMEEQNAKNKNFDTSTINSVKAALMGPLSGIGDSVFPGTLRIIAAGIGISLAMQGNILGPILYALIYCIPSYYVRFAGGQLGYRLGVEFLDKVQQSGLMDKIMTAASILGCIVIGGMVSAMVATNFAISFGSGESVMTLQNALDSIIPGIAGAGITWLFYWLLGKKVSTVVLLLGTIVVCVLLTGLGIMA</sequence>
<feature type="transmembrane region" description="Helical" evidence="1">
    <location>
        <begin position="234"/>
        <end position="251"/>
    </location>
</feature>
<evidence type="ECO:0000313" key="5">
    <source>
        <dbReference type="Proteomes" id="UP000261257"/>
    </source>
</evidence>
<dbReference type="AlphaFoldDB" id="A0A174MLW9"/>
<dbReference type="Pfam" id="PF03613">
    <property type="entry name" value="EIID-AGA"/>
    <property type="match status" value="1"/>
</dbReference>
<evidence type="ECO:0000313" key="3">
    <source>
        <dbReference type="EMBL" id="RGL95277.1"/>
    </source>
</evidence>
<dbReference type="InterPro" id="IPR050303">
    <property type="entry name" value="GatZ_KbaZ_carbometab"/>
</dbReference>
<dbReference type="EMBL" id="QSSQ01000046">
    <property type="protein sequence ID" value="RGL95277.1"/>
    <property type="molecule type" value="Genomic_DNA"/>
</dbReference>
<keyword evidence="1" id="KW-1133">Transmembrane helix</keyword>
<keyword evidence="1" id="KW-0812">Transmembrane</keyword>
<dbReference type="RefSeq" id="WP_055660328.1">
    <property type="nucleotide sequence ID" value="NZ_CABIXC010000026.1"/>
</dbReference>
<dbReference type="PROSITE" id="PS51108">
    <property type="entry name" value="PTS_EIID"/>
    <property type="match status" value="1"/>
</dbReference>
<dbReference type="PANTHER" id="PTHR32502">
    <property type="entry name" value="N-ACETYLGALACTOSAMINE PERMEASE II COMPONENT-RELATED"/>
    <property type="match status" value="1"/>
</dbReference>
<organism evidence="2 4">
    <name type="scientific">Hungatella hathewayi</name>
    <dbReference type="NCBI Taxonomy" id="154046"/>
    <lineage>
        <taxon>Bacteria</taxon>
        <taxon>Bacillati</taxon>
        <taxon>Bacillota</taxon>
        <taxon>Clostridia</taxon>
        <taxon>Lachnospirales</taxon>
        <taxon>Lachnospiraceae</taxon>
        <taxon>Hungatella</taxon>
    </lineage>
</organism>
<evidence type="ECO:0000256" key="1">
    <source>
        <dbReference type="SAM" id="Phobius"/>
    </source>
</evidence>
<dbReference type="Proteomes" id="UP000261257">
    <property type="component" value="Unassembled WGS sequence"/>
</dbReference>
<reference evidence="3 5" key="2">
    <citation type="submission" date="2018-08" db="EMBL/GenBank/DDBJ databases">
        <title>A genome reference for cultivated species of the human gut microbiota.</title>
        <authorList>
            <person name="Zou Y."/>
            <person name="Xue W."/>
            <person name="Luo G."/>
        </authorList>
    </citation>
    <scope>NUCLEOTIDE SEQUENCE [LARGE SCALE GENOMIC DNA]</scope>
    <source>
        <strain evidence="3 5">TF05-11AC</strain>
    </source>
</reference>
<evidence type="ECO:0000313" key="2">
    <source>
        <dbReference type="EMBL" id="CUP35767.1"/>
    </source>
</evidence>
<name>A0A174MLW9_9FIRM</name>
<dbReference type="PANTHER" id="PTHR32502:SF23">
    <property type="entry name" value="TRANSPORT PROTEIN, PTS SYSTEM"/>
    <property type="match status" value="1"/>
</dbReference>
<dbReference type="GO" id="GO:0009401">
    <property type="term" value="P:phosphoenolpyruvate-dependent sugar phosphotransferase system"/>
    <property type="evidence" value="ECO:0007669"/>
    <property type="project" value="InterPro"/>
</dbReference>
<keyword evidence="1" id="KW-0472">Membrane</keyword>
<protein>
    <submittedName>
        <fullName evidence="2">PTS system mannose/fructose/sorbose family transporter subunit IID</fullName>
    </submittedName>
</protein>
<dbReference type="Proteomes" id="UP000095651">
    <property type="component" value="Unassembled WGS sequence"/>
</dbReference>
<evidence type="ECO:0000313" key="4">
    <source>
        <dbReference type="Proteomes" id="UP000095651"/>
    </source>
</evidence>
<feature type="transmembrane region" description="Helical" evidence="1">
    <location>
        <begin position="258"/>
        <end position="277"/>
    </location>
</feature>
<dbReference type="EMBL" id="CYZE01000026">
    <property type="protein sequence ID" value="CUP35767.1"/>
    <property type="molecule type" value="Genomic_DNA"/>
</dbReference>
<dbReference type="InterPro" id="IPR004704">
    <property type="entry name" value="PTS_IID_man"/>
</dbReference>
<accession>A0A174MLW9</accession>
<feature type="transmembrane region" description="Helical" evidence="1">
    <location>
        <begin position="190"/>
        <end position="214"/>
    </location>
</feature>